<dbReference type="EMBL" id="CM001376">
    <property type="protein sequence ID" value="EHM13881.1"/>
    <property type="molecule type" value="Genomic_DNA"/>
</dbReference>
<dbReference type="GO" id="GO:0006808">
    <property type="term" value="P:regulation of nitrogen utilization"/>
    <property type="evidence" value="ECO:0007669"/>
    <property type="project" value="InterPro"/>
</dbReference>
<dbReference type="RefSeq" id="WP_008519706.1">
    <property type="nucleotide sequence ID" value="NZ_CM001376.1"/>
</dbReference>
<accession>H0UJB4</accession>
<dbReference type="InterPro" id="IPR011322">
    <property type="entry name" value="N-reg_PII-like_a/b"/>
</dbReference>
<dbReference type="AlphaFoldDB" id="H0UJB4"/>
<evidence type="ECO:0000313" key="2">
    <source>
        <dbReference type="Proteomes" id="UP000003806"/>
    </source>
</evidence>
<dbReference type="Proteomes" id="UP000003806">
    <property type="component" value="Chromosome"/>
</dbReference>
<dbReference type="HOGENOM" id="CLU_159089_0_0_0"/>
<dbReference type="GO" id="GO:0030234">
    <property type="term" value="F:enzyme regulator activity"/>
    <property type="evidence" value="ECO:0007669"/>
    <property type="project" value="InterPro"/>
</dbReference>
<reference evidence="1 2" key="1">
    <citation type="submission" date="2011-11" db="EMBL/GenBank/DDBJ databases">
        <title>The Noncontiguous Finished genome of Jonquetella anthropi DSM 22815.</title>
        <authorList>
            <consortium name="US DOE Joint Genome Institute (JGI-PGF)"/>
            <person name="Lucas S."/>
            <person name="Copeland A."/>
            <person name="Lapidus A."/>
            <person name="Glavina del Rio T."/>
            <person name="Dalin E."/>
            <person name="Tice H."/>
            <person name="Bruce D."/>
            <person name="Goodwin L."/>
            <person name="Pitluck S."/>
            <person name="Peters L."/>
            <person name="Mikhailova N."/>
            <person name="Held B."/>
            <person name="Kyrpides N."/>
            <person name="Mavromatis K."/>
            <person name="Ivanova N."/>
            <person name="Markowitz V."/>
            <person name="Cheng J.-F."/>
            <person name="Hugenholtz P."/>
            <person name="Woyke T."/>
            <person name="Wu D."/>
            <person name="Gronow S."/>
            <person name="Wellnitz S."/>
            <person name="Brambilla E."/>
            <person name="Klenk H.-P."/>
            <person name="Eisen J.A."/>
        </authorList>
    </citation>
    <scope>NUCLEOTIDE SEQUENCE [LARGE SCALE GENOMIC DNA]</scope>
    <source>
        <strain evidence="1 2">DSM 22815</strain>
    </source>
</reference>
<dbReference type="SMART" id="SM00938">
    <property type="entry name" value="P-II"/>
    <property type="match status" value="1"/>
</dbReference>
<dbReference type="Pfam" id="PF00543">
    <property type="entry name" value="P-II"/>
    <property type="match status" value="1"/>
</dbReference>
<dbReference type="PROSITE" id="PS51343">
    <property type="entry name" value="PII_GLNB_DOM"/>
    <property type="match status" value="1"/>
</dbReference>
<protein>
    <submittedName>
        <fullName evidence="1">Nitrogen regulatory protein PII</fullName>
    </submittedName>
</protein>
<organism evidence="1 2">
    <name type="scientific">Jonquetella anthropi DSM 22815</name>
    <dbReference type="NCBI Taxonomy" id="885272"/>
    <lineage>
        <taxon>Bacteria</taxon>
        <taxon>Thermotogati</taxon>
        <taxon>Synergistota</taxon>
        <taxon>Synergistia</taxon>
        <taxon>Synergistales</taxon>
        <taxon>Dethiosulfovibrionaceae</taxon>
        <taxon>Jonquetella</taxon>
    </lineage>
</organism>
<keyword evidence="2" id="KW-1185">Reference proteome</keyword>
<dbReference type="InterPro" id="IPR015867">
    <property type="entry name" value="N-reg_PII/ATP_PRibTrfase_C"/>
</dbReference>
<gene>
    <name evidence="1" type="ORF">JonanDRAFT_1519</name>
</gene>
<name>H0UJB4_9BACT</name>
<dbReference type="Gene3D" id="3.30.70.120">
    <property type="match status" value="1"/>
</dbReference>
<dbReference type="InterPro" id="IPR002187">
    <property type="entry name" value="N-reg_PII"/>
</dbReference>
<dbReference type="SUPFAM" id="SSF54913">
    <property type="entry name" value="GlnB-like"/>
    <property type="match status" value="1"/>
</dbReference>
<dbReference type="OrthoDB" id="9803021at2"/>
<sequence>MELLVIIVERGKADTVVQAANAAGAFGATTLYGRGAPSSEIRKFLSFSIESSKELIFMLITPQNSDAIIKAVTEAGQLNSPGRGIAFTVPVNQVVGLSRITAPQN</sequence>
<dbReference type="STRING" id="885272.JonanDRAFT_1519"/>
<proteinExistence type="predicted"/>
<dbReference type="eggNOG" id="COG0347">
    <property type="taxonomic scope" value="Bacteria"/>
</dbReference>
<evidence type="ECO:0000313" key="1">
    <source>
        <dbReference type="EMBL" id="EHM13881.1"/>
    </source>
</evidence>